<evidence type="ECO:0000313" key="1">
    <source>
        <dbReference type="EMBL" id="KAG5607128.1"/>
    </source>
</evidence>
<sequence length="95" mass="10953">MEECTQTSRKMKYTSSLSDIFMGNRVVITTQLPKSKISIFIPIRPVILLCYIPQANTHHAPVHQTSCQLQLPVWKNAVKCREKWNPQLSRSEILT</sequence>
<protein>
    <submittedName>
        <fullName evidence="1">Uncharacterized protein</fullName>
    </submittedName>
</protein>
<keyword evidence="2" id="KW-1185">Reference proteome</keyword>
<accession>A0A9J5Z5C0</accession>
<feature type="non-terminal residue" evidence="1">
    <location>
        <position position="95"/>
    </location>
</feature>
<name>A0A9J5Z5C0_SOLCO</name>
<evidence type="ECO:0000313" key="2">
    <source>
        <dbReference type="Proteomes" id="UP000824120"/>
    </source>
</evidence>
<dbReference type="EMBL" id="JACXVP010000005">
    <property type="protein sequence ID" value="KAG5607128.1"/>
    <property type="molecule type" value="Genomic_DNA"/>
</dbReference>
<dbReference type="Proteomes" id="UP000824120">
    <property type="component" value="Chromosome 5"/>
</dbReference>
<gene>
    <name evidence="1" type="ORF">H5410_028620</name>
</gene>
<proteinExistence type="predicted"/>
<dbReference type="AlphaFoldDB" id="A0A9J5Z5C0"/>
<organism evidence="1 2">
    <name type="scientific">Solanum commersonii</name>
    <name type="common">Commerson's wild potato</name>
    <name type="synonym">Commerson's nightshade</name>
    <dbReference type="NCBI Taxonomy" id="4109"/>
    <lineage>
        <taxon>Eukaryota</taxon>
        <taxon>Viridiplantae</taxon>
        <taxon>Streptophyta</taxon>
        <taxon>Embryophyta</taxon>
        <taxon>Tracheophyta</taxon>
        <taxon>Spermatophyta</taxon>
        <taxon>Magnoliopsida</taxon>
        <taxon>eudicotyledons</taxon>
        <taxon>Gunneridae</taxon>
        <taxon>Pentapetalae</taxon>
        <taxon>asterids</taxon>
        <taxon>lamiids</taxon>
        <taxon>Solanales</taxon>
        <taxon>Solanaceae</taxon>
        <taxon>Solanoideae</taxon>
        <taxon>Solaneae</taxon>
        <taxon>Solanum</taxon>
    </lineage>
</organism>
<comment type="caution">
    <text evidence="1">The sequence shown here is derived from an EMBL/GenBank/DDBJ whole genome shotgun (WGS) entry which is preliminary data.</text>
</comment>
<reference evidence="1 2" key="1">
    <citation type="submission" date="2020-09" db="EMBL/GenBank/DDBJ databases">
        <title>De no assembly of potato wild relative species, Solanum commersonii.</title>
        <authorList>
            <person name="Cho K."/>
        </authorList>
    </citation>
    <scope>NUCLEOTIDE SEQUENCE [LARGE SCALE GENOMIC DNA]</scope>
    <source>
        <strain evidence="1">LZ3.2</strain>
        <tissue evidence="1">Leaf</tissue>
    </source>
</reference>